<comment type="caution">
    <text evidence="1">The sequence shown here is derived from an EMBL/GenBank/DDBJ whole genome shotgun (WGS) entry which is preliminary data.</text>
</comment>
<reference evidence="1 2" key="1">
    <citation type="submission" date="2020-08" db="EMBL/GenBank/DDBJ databases">
        <title>A Genomic Blueprint of the Chicken Gut Microbiome.</title>
        <authorList>
            <person name="Gilroy R."/>
            <person name="Ravi A."/>
            <person name="Getino M."/>
            <person name="Pursley I."/>
            <person name="Horton D.L."/>
            <person name="Alikhan N.-F."/>
            <person name="Baker D."/>
            <person name="Gharbi K."/>
            <person name="Hall N."/>
            <person name="Watson M."/>
            <person name="Adriaenssens E.M."/>
            <person name="Foster-Nyarko E."/>
            <person name="Jarju S."/>
            <person name="Secka A."/>
            <person name="Antonio M."/>
            <person name="Oren A."/>
            <person name="Chaudhuri R."/>
            <person name="La Ragione R.M."/>
            <person name="Hildebrand F."/>
            <person name="Pallen M.J."/>
        </authorList>
    </citation>
    <scope>NUCLEOTIDE SEQUENCE [LARGE SCALE GENOMIC DNA]</scope>
    <source>
        <strain evidence="1 2">Sa2BVA3</strain>
    </source>
</reference>
<name>A0ABR8ULR8_9GAMM</name>
<sequence>MRSDVDSVRHLPACGYRRLRWRNGLGWTREIHAAGSEGPGGDGWDWRLSIAEIEADAAYSAFPGTDREQVLLSGDGLVLDFGHGDLRPLLPPHGRQRFGGEVPVTARLQSGRAEVFNLMWRPARAAPRLWHRPLVGSMLLFAEPGDCWAVHVMAGQAMLDGGRAAPLLERGDSVLLDASHARSRHMLEGSGELLLVQVAAGSGAGAGVAQ</sequence>
<dbReference type="InterPro" id="IPR011051">
    <property type="entry name" value="RmlC_Cupin_sf"/>
</dbReference>
<keyword evidence="2" id="KW-1185">Reference proteome</keyword>
<dbReference type="EMBL" id="JACSQJ010000009">
    <property type="protein sequence ID" value="MBD7988970.1"/>
    <property type="molecule type" value="Genomic_DNA"/>
</dbReference>
<dbReference type="Proteomes" id="UP000647183">
    <property type="component" value="Unassembled WGS sequence"/>
</dbReference>
<dbReference type="Gene3D" id="2.60.120.10">
    <property type="entry name" value="Jelly Rolls"/>
    <property type="match status" value="1"/>
</dbReference>
<dbReference type="InterPro" id="IPR010282">
    <property type="entry name" value="Uncharacterised_HutD/Ves"/>
</dbReference>
<dbReference type="SUPFAM" id="SSF51182">
    <property type="entry name" value="RmlC-like cupins"/>
    <property type="match status" value="1"/>
</dbReference>
<protein>
    <submittedName>
        <fullName evidence="1">HutD family protein</fullName>
    </submittedName>
</protein>
<organism evidence="1 2">
    <name type="scientific">Luteimonas colneyensis</name>
    <dbReference type="NCBI Taxonomy" id="2762230"/>
    <lineage>
        <taxon>Bacteria</taxon>
        <taxon>Pseudomonadati</taxon>
        <taxon>Pseudomonadota</taxon>
        <taxon>Gammaproteobacteria</taxon>
        <taxon>Lysobacterales</taxon>
        <taxon>Lysobacteraceae</taxon>
        <taxon>Luteimonas</taxon>
    </lineage>
</organism>
<dbReference type="InterPro" id="IPR014710">
    <property type="entry name" value="RmlC-like_jellyroll"/>
</dbReference>
<accession>A0ABR8ULR8</accession>
<dbReference type="PANTHER" id="PTHR37943:SF1">
    <property type="entry name" value="PROTEIN VES"/>
    <property type="match status" value="1"/>
</dbReference>
<proteinExistence type="predicted"/>
<dbReference type="Pfam" id="PF05962">
    <property type="entry name" value="HutD"/>
    <property type="match status" value="1"/>
</dbReference>
<dbReference type="RefSeq" id="WP_191730132.1">
    <property type="nucleotide sequence ID" value="NZ_JACSQJ010000009.1"/>
</dbReference>
<gene>
    <name evidence="1" type="ORF">H9645_13105</name>
</gene>
<evidence type="ECO:0000313" key="1">
    <source>
        <dbReference type="EMBL" id="MBD7988970.1"/>
    </source>
</evidence>
<dbReference type="PANTHER" id="PTHR37943">
    <property type="entry name" value="PROTEIN VES"/>
    <property type="match status" value="1"/>
</dbReference>
<evidence type="ECO:0000313" key="2">
    <source>
        <dbReference type="Proteomes" id="UP000647183"/>
    </source>
</evidence>